<evidence type="ECO:0000313" key="3">
    <source>
        <dbReference type="EMBL" id="KAF5181806.1"/>
    </source>
</evidence>
<accession>A0A7J6V9P6</accession>
<gene>
    <name evidence="3" type="ORF">FRX31_028600</name>
</gene>
<protein>
    <recommendedName>
        <fullName evidence="1">glutathione transferase</fullName>
        <ecNumber evidence="1">2.5.1.18</ecNumber>
    </recommendedName>
</protein>
<sequence>MDFVCRIKSNHITRYIAHEYANKGTKLINDIPKKMAIISMWMEVETHQFDPLVSKLTFELQMKLQLWNLKTKLAKVHVGCV</sequence>
<dbReference type="EMBL" id="JABWDY010035704">
    <property type="protein sequence ID" value="KAF5181806.1"/>
    <property type="molecule type" value="Genomic_DNA"/>
</dbReference>
<dbReference type="AlphaFoldDB" id="A0A7J6V9P6"/>
<dbReference type="GO" id="GO:0043295">
    <property type="term" value="F:glutathione binding"/>
    <property type="evidence" value="ECO:0007669"/>
    <property type="project" value="TreeGrafter"/>
</dbReference>
<organism evidence="3 4">
    <name type="scientific">Thalictrum thalictroides</name>
    <name type="common">Rue-anemone</name>
    <name type="synonym">Anemone thalictroides</name>
    <dbReference type="NCBI Taxonomy" id="46969"/>
    <lineage>
        <taxon>Eukaryota</taxon>
        <taxon>Viridiplantae</taxon>
        <taxon>Streptophyta</taxon>
        <taxon>Embryophyta</taxon>
        <taxon>Tracheophyta</taxon>
        <taxon>Spermatophyta</taxon>
        <taxon>Magnoliopsida</taxon>
        <taxon>Ranunculales</taxon>
        <taxon>Ranunculaceae</taxon>
        <taxon>Thalictroideae</taxon>
        <taxon>Thalictrum</taxon>
    </lineage>
</organism>
<evidence type="ECO:0000256" key="1">
    <source>
        <dbReference type="ARBA" id="ARBA00012452"/>
    </source>
</evidence>
<dbReference type="EC" id="2.5.1.18" evidence="1"/>
<dbReference type="OrthoDB" id="1720511at2759"/>
<dbReference type="GO" id="GO:0004364">
    <property type="term" value="F:glutathione transferase activity"/>
    <property type="evidence" value="ECO:0007669"/>
    <property type="project" value="UniProtKB-EC"/>
</dbReference>
<proteinExistence type="predicted"/>
<dbReference type="GO" id="GO:0005737">
    <property type="term" value="C:cytoplasm"/>
    <property type="evidence" value="ECO:0007669"/>
    <property type="project" value="TreeGrafter"/>
</dbReference>
<dbReference type="Gene3D" id="1.20.1050.10">
    <property type="match status" value="1"/>
</dbReference>
<dbReference type="PANTHER" id="PTHR43900">
    <property type="entry name" value="GLUTATHIONE S-TRANSFERASE RHO"/>
    <property type="match status" value="1"/>
</dbReference>
<evidence type="ECO:0000256" key="2">
    <source>
        <dbReference type="ARBA" id="ARBA00022679"/>
    </source>
</evidence>
<evidence type="ECO:0000313" key="4">
    <source>
        <dbReference type="Proteomes" id="UP000554482"/>
    </source>
</evidence>
<dbReference type="GO" id="GO:0006749">
    <property type="term" value="P:glutathione metabolic process"/>
    <property type="evidence" value="ECO:0007669"/>
    <property type="project" value="TreeGrafter"/>
</dbReference>
<dbReference type="PANTHER" id="PTHR43900:SF47">
    <property type="entry name" value="GLUTATHIONE S-TRANSFERASE F6-RELATED"/>
    <property type="match status" value="1"/>
</dbReference>
<reference evidence="3 4" key="1">
    <citation type="submission" date="2020-06" db="EMBL/GenBank/DDBJ databases">
        <title>Transcriptomic and genomic resources for Thalictrum thalictroides and T. hernandezii: Facilitating candidate gene discovery in an emerging model plant lineage.</title>
        <authorList>
            <person name="Arias T."/>
            <person name="Riano-Pachon D.M."/>
            <person name="Di Stilio V.S."/>
        </authorList>
    </citation>
    <scope>NUCLEOTIDE SEQUENCE [LARGE SCALE GENOMIC DNA]</scope>
    <source>
        <strain evidence="4">cv. WT478/WT964</strain>
        <tissue evidence="3">Leaves</tissue>
    </source>
</reference>
<keyword evidence="2 3" id="KW-0808">Transferase</keyword>
<keyword evidence="4" id="KW-1185">Reference proteome</keyword>
<dbReference type="Proteomes" id="UP000554482">
    <property type="component" value="Unassembled WGS sequence"/>
</dbReference>
<comment type="caution">
    <text evidence="3">The sequence shown here is derived from an EMBL/GenBank/DDBJ whole genome shotgun (WGS) entry which is preliminary data.</text>
</comment>
<name>A0A7J6V9P6_THATH</name>